<comment type="caution">
    <text evidence="1">The sequence shown here is derived from an EMBL/GenBank/DDBJ whole genome shotgun (WGS) entry which is preliminary data.</text>
</comment>
<gene>
    <name evidence="1" type="ORF">MENTE1834_LOCUS13912</name>
</gene>
<reference evidence="1" key="1">
    <citation type="submission" date="2023-11" db="EMBL/GenBank/DDBJ databases">
        <authorList>
            <person name="Poullet M."/>
        </authorList>
    </citation>
    <scope>NUCLEOTIDE SEQUENCE</scope>
    <source>
        <strain evidence="1">E1834</strain>
    </source>
</reference>
<evidence type="ECO:0000313" key="2">
    <source>
        <dbReference type="Proteomes" id="UP001497535"/>
    </source>
</evidence>
<keyword evidence="2" id="KW-1185">Reference proteome</keyword>
<protein>
    <submittedName>
        <fullName evidence="1">Uncharacterized protein</fullName>
    </submittedName>
</protein>
<organism evidence="1 2">
    <name type="scientific">Meloidogyne enterolobii</name>
    <name type="common">Root-knot nematode worm</name>
    <name type="synonym">Meloidogyne mayaguensis</name>
    <dbReference type="NCBI Taxonomy" id="390850"/>
    <lineage>
        <taxon>Eukaryota</taxon>
        <taxon>Metazoa</taxon>
        <taxon>Ecdysozoa</taxon>
        <taxon>Nematoda</taxon>
        <taxon>Chromadorea</taxon>
        <taxon>Rhabditida</taxon>
        <taxon>Tylenchina</taxon>
        <taxon>Tylenchomorpha</taxon>
        <taxon>Tylenchoidea</taxon>
        <taxon>Meloidogynidae</taxon>
        <taxon>Meloidogyninae</taxon>
        <taxon>Meloidogyne</taxon>
    </lineage>
</organism>
<name>A0ACB0YMA0_MELEN</name>
<sequence length="126" mass="14804">MVFGLKNLSTFNWIRFQTKEAEIINENKESFKLEQILALNNNDVFGCGLVYPPTTKLDEEEEFPYMFFTLNGKQIGKGVLLEDNFYSYKPRVYLNCCSIETNFGDDLESKPFKYDITKHSVHKEMY</sequence>
<proteinExistence type="predicted"/>
<evidence type="ECO:0000313" key="1">
    <source>
        <dbReference type="EMBL" id="CAK5052559.1"/>
    </source>
</evidence>
<dbReference type="Proteomes" id="UP001497535">
    <property type="component" value="Unassembled WGS sequence"/>
</dbReference>
<dbReference type="EMBL" id="CAVMJV010000014">
    <property type="protein sequence ID" value="CAK5052559.1"/>
    <property type="molecule type" value="Genomic_DNA"/>
</dbReference>
<accession>A0ACB0YMA0</accession>